<sequence>MEEQLYRLSITDPLTKAYNRRHFLQILEQEIERTNRTGLPISAILVNLDHFKNINDCFGHAVGDEVLKSLVNMIKQRSRKTDCLARWGGKEFVMLLPIHR</sequence>
<dbReference type="PANTHER" id="PTHR45138">
    <property type="entry name" value="REGULATORY COMPONENTS OF SENSORY TRANSDUCTION SYSTEM"/>
    <property type="match status" value="1"/>
</dbReference>
<proteinExistence type="predicted"/>
<dbReference type="Proteomes" id="UP000037175">
    <property type="component" value="Unassembled WGS sequence"/>
</dbReference>
<reference evidence="3" key="1">
    <citation type="submission" date="2015-07" db="EMBL/GenBank/DDBJ databases">
        <title>Complete Genome of Thermincola ferriacetica strain Z-0001T.</title>
        <authorList>
            <person name="Lusk B."/>
            <person name="Badalamenti J.P."/>
            <person name="Parameswaran P."/>
            <person name="Bond D.R."/>
            <person name="Torres C.I."/>
        </authorList>
    </citation>
    <scope>NUCLEOTIDE SEQUENCE [LARGE SCALE GENOMIC DNA]</scope>
    <source>
        <strain evidence="3">Z-0001</strain>
    </source>
</reference>
<dbReference type="GO" id="GO:0043709">
    <property type="term" value="P:cell adhesion involved in single-species biofilm formation"/>
    <property type="evidence" value="ECO:0007669"/>
    <property type="project" value="TreeGrafter"/>
</dbReference>
<dbReference type="AlphaFoldDB" id="A0A0L6W0K8"/>
<name>A0A0L6W0K8_9FIRM</name>
<feature type="domain" description="GGDEF" evidence="1">
    <location>
        <begin position="39"/>
        <end position="100"/>
    </location>
</feature>
<dbReference type="InterPro" id="IPR043128">
    <property type="entry name" value="Rev_trsase/Diguanyl_cyclase"/>
</dbReference>
<dbReference type="SMART" id="SM00267">
    <property type="entry name" value="GGDEF"/>
    <property type="match status" value="1"/>
</dbReference>
<dbReference type="InterPro" id="IPR050469">
    <property type="entry name" value="Diguanylate_Cyclase"/>
</dbReference>
<dbReference type="GO" id="GO:0005886">
    <property type="term" value="C:plasma membrane"/>
    <property type="evidence" value="ECO:0007669"/>
    <property type="project" value="TreeGrafter"/>
</dbReference>
<dbReference type="NCBIfam" id="TIGR00254">
    <property type="entry name" value="GGDEF"/>
    <property type="match status" value="1"/>
</dbReference>
<dbReference type="GO" id="GO:1902201">
    <property type="term" value="P:negative regulation of bacterial-type flagellum-dependent cell motility"/>
    <property type="evidence" value="ECO:0007669"/>
    <property type="project" value="TreeGrafter"/>
</dbReference>
<dbReference type="InterPro" id="IPR029787">
    <property type="entry name" value="Nucleotide_cyclase"/>
</dbReference>
<gene>
    <name evidence="2" type="ORF">Tfer_2523</name>
</gene>
<dbReference type="Gene3D" id="3.30.70.270">
    <property type="match status" value="1"/>
</dbReference>
<protein>
    <submittedName>
        <fullName evidence="2">Response regulator receiver modulated diguanylate cyclase</fullName>
    </submittedName>
</protein>
<keyword evidence="3" id="KW-1185">Reference proteome</keyword>
<dbReference type="SUPFAM" id="SSF55073">
    <property type="entry name" value="Nucleotide cyclase"/>
    <property type="match status" value="1"/>
</dbReference>
<evidence type="ECO:0000313" key="3">
    <source>
        <dbReference type="Proteomes" id="UP000037175"/>
    </source>
</evidence>
<dbReference type="PANTHER" id="PTHR45138:SF9">
    <property type="entry name" value="DIGUANYLATE CYCLASE DGCM-RELATED"/>
    <property type="match status" value="1"/>
</dbReference>
<dbReference type="CDD" id="cd01949">
    <property type="entry name" value="GGDEF"/>
    <property type="match status" value="1"/>
</dbReference>
<comment type="caution">
    <text evidence="2">The sequence shown here is derived from an EMBL/GenBank/DDBJ whole genome shotgun (WGS) entry which is preliminary data.</text>
</comment>
<dbReference type="InterPro" id="IPR000160">
    <property type="entry name" value="GGDEF_dom"/>
</dbReference>
<dbReference type="PROSITE" id="PS50887">
    <property type="entry name" value="GGDEF"/>
    <property type="match status" value="1"/>
</dbReference>
<accession>A0A0L6W0K8</accession>
<organism evidence="2 3">
    <name type="scientific">Thermincola ferriacetica</name>
    <dbReference type="NCBI Taxonomy" id="281456"/>
    <lineage>
        <taxon>Bacteria</taxon>
        <taxon>Bacillati</taxon>
        <taxon>Bacillota</taxon>
        <taxon>Clostridia</taxon>
        <taxon>Eubacteriales</taxon>
        <taxon>Thermincolaceae</taxon>
        <taxon>Thermincola</taxon>
    </lineage>
</organism>
<dbReference type="GO" id="GO:0052621">
    <property type="term" value="F:diguanylate cyclase activity"/>
    <property type="evidence" value="ECO:0007669"/>
    <property type="project" value="TreeGrafter"/>
</dbReference>
<dbReference type="EMBL" id="LGTE01000020">
    <property type="protein sequence ID" value="KNZ68908.1"/>
    <property type="molecule type" value="Genomic_DNA"/>
</dbReference>
<evidence type="ECO:0000259" key="1">
    <source>
        <dbReference type="PROSITE" id="PS50887"/>
    </source>
</evidence>
<dbReference type="Pfam" id="PF00990">
    <property type="entry name" value="GGDEF"/>
    <property type="match status" value="1"/>
</dbReference>
<evidence type="ECO:0000313" key="2">
    <source>
        <dbReference type="EMBL" id="KNZ68908.1"/>
    </source>
</evidence>